<protein>
    <submittedName>
        <fullName evidence="6">Radical SAM protein</fullName>
    </submittedName>
</protein>
<keyword evidence="7" id="KW-1185">Reference proteome</keyword>
<dbReference type="PANTHER" id="PTHR43524">
    <property type="entry name" value="RADICAL SAM SUPERFAMILY PROTEIN"/>
    <property type="match status" value="1"/>
</dbReference>
<dbReference type="OrthoDB" id="9782387at2"/>
<keyword evidence="3" id="KW-0408">Iron</keyword>
<evidence type="ECO:0000313" key="7">
    <source>
        <dbReference type="Proteomes" id="UP000236199"/>
    </source>
</evidence>
<dbReference type="CDD" id="cd01335">
    <property type="entry name" value="Radical_SAM"/>
    <property type="match status" value="1"/>
</dbReference>
<proteinExistence type="predicted"/>
<dbReference type="AlphaFoldDB" id="A0A2K1PAQ8"/>
<feature type="domain" description="Radical SAM core" evidence="5">
    <location>
        <begin position="107"/>
        <end position="317"/>
    </location>
</feature>
<sequence>MAVVDSMKNMLLKQSSKLITNVVRHSDVDQLGKLLWTLSKFSKEPAKSGLRKLATGAENHDPMLVNWANLFKKSNPKVVEKIINNLIINEFAVGEKTRQEKMHEYGIVLPKLAVLSPTYACNLRCVGCYAAMYGHKYMLSKEEIFDVIRQFNDLGIYFFIITGGEPFVYPYLFDVLEEFNDSYFLLYTNGTLINEENAKKLAELGNATLAISVEGYEADTDWRRGKGVFEKIQNAWKLLTENGVVYGASVTATRKNHDVIMSDDFWEYLKENNVSYAWVFQFMPVGADASMDLVPTAEQRYERFYKLEELRLGGKFAFVADFWNHGFLTNGCLAAGAKYLHINAKGYAEPCVFQQFAVDNIREKRIVDILKSPFFEAYKRTIPYSNNLFRPCPIIDNPKVFRAMVKKFNAIPQHPGSERTVNELAPELDQLAEEWKKYADKLWYEEGYAEKYPSKRGVYNYKVRMRRYSENEEKLALDKKAE</sequence>
<dbReference type="SFLD" id="SFLDG01386">
    <property type="entry name" value="main_SPASM_domain-containing"/>
    <property type="match status" value="1"/>
</dbReference>
<evidence type="ECO:0000256" key="2">
    <source>
        <dbReference type="ARBA" id="ARBA00022723"/>
    </source>
</evidence>
<dbReference type="GO" id="GO:0051536">
    <property type="term" value="F:iron-sulfur cluster binding"/>
    <property type="evidence" value="ECO:0007669"/>
    <property type="project" value="UniProtKB-KW"/>
</dbReference>
<dbReference type="InterPro" id="IPR013785">
    <property type="entry name" value="Aldolase_TIM"/>
</dbReference>
<dbReference type="RefSeq" id="WP_103078941.1">
    <property type="nucleotide sequence ID" value="NZ_AZRM01000027.1"/>
</dbReference>
<evidence type="ECO:0000313" key="6">
    <source>
        <dbReference type="EMBL" id="PNR99875.1"/>
    </source>
</evidence>
<dbReference type="SFLD" id="SFLDS00029">
    <property type="entry name" value="Radical_SAM"/>
    <property type="match status" value="1"/>
</dbReference>
<reference evidence="6 7" key="1">
    <citation type="submission" date="2013-12" db="EMBL/GenBank/DDBJ databases">
        <title>Comparative genomics of Petrotoga isolates.</title>
        <authorList>
            <person name="Nesbo C.L."/>
            <person name="Charchuk R."/>
            <person name="Chow K."/>
        </authorList>
    </citation>
    <scope>NUCLEOTIDE SEQUENCE [LARGE SCALE GENOMIC DNA]</scope>
    <source>
        <strain evidence="6 7">DSM 10691</strain>
    </source>
</reference>
<dbReference type="PANTHER" id="PTHR43524:SF1">
    <property type="entry name" value="RADICAL SAM SUPERFAMILY PROTEIN"/>
    <property type="match status" value="1"/>
</dbReference>
<organism evidence="6 7">
    <name type="scientific">Petrotoga miotherma DSM 10691</name>
    <dbReference type="NCBI Taxonomy" id="1434326"/>
    <lineage>
        <taxon>Bacteria</taxon>
        <taxon>Thermotogati</taxon>
        <taxon>Thermotogota</taxon>
        <taxon>Thermotogae</taxon>
        <taxon>Petrotogales</taxon>
        <taxon>Petrotogaceae</taxon>
        <taxon>Petrotoga</taxon>
    </lineage>
</organism>
<dbReference type="PROSITE" id="PS51918">
    <property type="entry name" value="RADICAL_SAM"/>
    <property type="match status" value="1"/>
</dbReference>
<dbReference type="SUPFAM" id="SSF102114">
    <property type="entry name" value="Radical SAM enzymes"/>
    <property type="match status" value="1"/>
</dbReference>
<accession>A0A2K1PAQ8</accession>
<evidence type="ECO:0000259" key="5">
    <source>
        <dbReference type="PROSITE" id="PS51918"/>
    </source>
</evidence>
<gene>
    <name evidence="6" type="ORF">X928_06335</name>
</gene>
<keyword evidence="2" id="KW-0479">Metal-binding</keyword>
<dbReference type="InterPro" id="IPR007197">
    <property type="entry name" value="rSAM"/>
</dbReference>
<dbReference type="Proteomes" id="UP000236199">
    <property type="component" value="Unassembled WGS sequence"/>
</dbReference>
<dbReference type="Pfam" id="PF13186">
    <property type="entry name" value="SPASM"/>
    <property type="match status" value="1"/>
</dbReference>
<dbReference type="GO" id="GO:0003824">
    <property type="term" value="F:catalytic activity"/>
    <property type="evidence" value="ECO:0007669"/>
    <property type="project" value="InterPro"/>
</dbReference>
<dbReference type="EMBL" id="AZRM01000027">
    <property type="protein sequence ID" value="PNR99875.1"/>
    <property type="molecule type" value="Genomic_DNA"/>
</dbReference>
<comment type="caution">
    <text evidence="6">The sequence shown here is derived from an EMBL/GenBank/DDBJ whole genome shotgun (WGS) entry which is preliminary data.</text>
</comment>
<dbReference type="InterPro" id="IPR023885">
    <property type="entry name" value="4Fe4S-binding_SPASM_dom"/>
</dbReference>
<dbReference type="CDD" id="cd21128">
    <property type="entry name" value="SPASM_rSAM"/>
    <property type="match status" value="1"/>
</dbReference>
<keyword evidence="4" id="KW-0411">Iron-sulfur</keyword>
<dbReference type="InterPro" id="IPR058240">
    <property type="entry name" value="rSAM_sf"/>
</dbReference>
<evidence type="ECO:0000256" key="1">
    <source>
        <dbReference type="ARBA" id="ARBA00022691"/>
    </source>
</evidence>
<dbReference type="SFLD" id="SFLDG01067">
    <property type="entry name" value="SPASM/twitch_domain_containing"/>
    <property type="match status" value="1"/>
</dbReference>
<dbReference type="GO" id="GO:0046872">
    <property type="term" value="F:metal ion binding"/>
    <property type="evidence" value="ECO:0007669"/>
    <property type="project" value="UniProtKB-KW"/>
</dbReference>
<name>A0A2K1PAQ8_9BACT</name>
<dbReference type="Pfam" id="PF04055">
    <property type="entry name" value="Radical_SAM"/>
    <property type="match status" value="1"/>
</dbReference>
<evidence type="ECO:0000256" key="3">
    <source>
        <dbReference type="ARBA" id="ARBA00023004"/>
    </source>
</evidence>
<dbReference type="Gene3D" id="3.20.20.70">
    <property type="entry name" value="Aldolase class I"/>
    <property type="match status" value="1"/>
</dbReference>
<evidence type="ECO:0000256" key="4">
    <source>
        <dbReference type="ARBA" id="ARBA00023014"/>
    </source>
</evidence>
<keyword evidence="1" id="KW-0949">S-adenosyl-L-methionine</keyword>